<dbReference type="InParanoid" id="W4KDE9"/>
<dbReference type="OrthoDB" id="5778525at2759"/>
<dbReference type="KEGG" id="hir:HETIRDRAFT_450789"/>
<feature type="compositionally biased region" description="Basic and acidic residues" evidence="6">
    <location>
        <begin position="291"/>
        <end position="305"/>
    </location>
</feature>
<feature type="compositionally biased region" description="Polar residues" evidence="6">
    <location>
        <begin position="216"/>
        <end position="236"/>
    </location>
</feature>
<organism evidence="8 9">
    <name type="scientific">Heterobasidion irregulare (strain TC 32-1)</name>
    <dbReference type="NCBI Taxonomy" id="747525"/>
    <lineage>
        <taxon>Eukaryota</taxon>
        <taxon>Fungi</taxon>
        <taxon>Dikarya</taxon>
        <taxon>Basidiomycota</taxon>
        <taxon>Agaricomycotina</taxon>
        <taxon>Agaricomycetes</taxon>
        <taxon>Russulales</taxon>
        <taxon>Bondarzewiaceae</taxon>
        <taxon>Heterobasidion</taxon>
        <taxon>Heterobasidion annosum species complex</taxon>
    </lineage>
</organism>
<reference evidence="8 9" key="1">
    <citation type="journal article" date="2012" name="New Phytol.">
        <title>Insight into trade-off between wood decay and parasitism from the genome of a fungal forest pathogen.</title>
        <authorList>
            <person name="Olson A."/>
            <person name="Aerts A."/>
            <person name="Asiegbu F."/>
            <person name="Belbahri L."/>
            <person name="Bouzid O."/>
            <person name="Broberg A."/>
            <person name="Canback B."/>
            <person name="Coutinho P.M."/>
            <person name="Cullen D."/>
            <person name="Dalman K."/>
            <person name="Deflorio G."/>
            <person name="van Diepen L.T."/>
            <person name="Dunand C."/>
            <person name="Duplessis S."/>
            <person name="Durling M."/>
            <person name="Gonthier P."/>
            <person name="Grimwood J."/>
            <person name="Fossdal C.G."/>
            <person name="Hansson D."/>
            <person name="Henrissat B."/>
            <person name="Hietala A."/>
            <person name="Himmelstrand K."/>
            <person name="Hoffmeister D."/>
            <person name="Hogberg N."/>
            <person name="James T.Y."/>
            <person name="Karlsson M."/>
            <person name="Kohler A."/>
            <person name="Kues U."/>
            <person name="Lee Y.H."/>
            <person name="Lin Y.C."/>
            <person name="Lind M."/>
            <person name="Lindquist E."/>
            <person name="Lombard V."/>
            <person name="Lucas S."/>
            <person name="Lunden K."/>
            <person name="Morin E."/>
            <person name="Murat C."/>
            <person name="Park J."/>
            <person name="Raffaello T."/>
            <person name="Rouze P."/>
            <person name="Salamov A."/>
            <person name="Schmutz J."/>
            <person name="Solheim H."/>
            <person name="Stahlberg J."/>
            <person name="Velez H."/>
            <person name="de Vries R.P."/>
            <person name="Wiebenga A."/>
            <person name="Woodward S."/>
            <person name="Yakovlev I."/>
            <person name="Garbelotto M."/>
            <person name="Martin F."/>
            <person name="Grigoriev I.V."/>
            <person name="Stenlid J."/>
        </authorList>
    </citation>
    <scope>NUCLEOTIDE SEQUENCE [LARGE SCALE GENOMIC DNA]</scope>
    <source>
        <strain evidence="8 9">TC 32-1</strain>
    </source>
</reference>
<dbReference type="SUPFAM" id="SSF47459">
    <property type="entry name" value="HLH, helix-loop-helix DNA-binding domain"/>
    <property type="match status" value="1"/>
</dbReference>
<feature type="region of interest" description="Disordered" evidence="6">
    <location>
        <begin position="73"/>
        <end position="242"/>
    </location>
</feature>
<dbReference type="GO" id="GO:0000981">
    <property type="term" value="F:DNA-binding transcription factor activity, RNA polymerase II-specific"/>
    <property type="evidence" value="ECO:0007669"/>
    <property type="project" value="TreeGrafter"/>
</dbReference>
<evidence type="ECO:0000256" key="3">
    <source>
        <dbReference type="ARBA" id="ARBA00023125"/>
    </source>
</evidence>
<keyword evidence="9" id="KW-1185">Reference proteome</keyword>
<feature type="region of interest" description="Disordered" evidence="6">
    <location>
        <begin position="269"/>
        <end position="306"/>
    </location>
</feature>
<evidence type="ECO:0000259" key="7">
    <source>
        <dbReference type="PROSITE" id="PS50888"/>
    </source>
</evidence>
<dbReference type="GO" id="GO:0000978">
    <property type="term" value="F:RNA polymerase II cis-regulatory region sequence-specific DNA binding"/>
    <property type="evidence" value="ECO:0007669"/>
    <property type="project" value="TreeGrafter"/>
</dbReference>
<dbReference type="EMBL" id="KI925457">
    <property type="protein sequence ID" value="ETW83116.1"/>
    <property type="molecule type" value="Genomic_DNA"/>
</dbReference>
<feature type="compositionally biased region" description="Polar residues" evidence="6">
    <location>
        <begin position="123"/>
        <end position="150"/>
    </location>
</feature>
<dbReference type="InterPro" id="IPR011598">
    <property type="entry name" value="bHLH_dom"/>
</dbReference>
<dbReference type="HOGENOM" id="CLU_051713_0_0_1"/>
<feature type="compositionally biased region" description="Acidic residues" evidence="6">
    <location>
        <begin position="368"/>
        <end position="380"/>
    </location>
</feature>
<evidence type="ECO:0000256" key="1">
    <source>
        <dbReference type="ARBA" id="ARBA00004123"/>
    </source>
</evidence>
<dbReference type="PANTHER" id="PTHR15741">
    <property type="entry name" value="BASIC HELIX-LOOP-HELIX ZIP TRANSCRIPTION FACTOR"/>
    <property type="match status" value="1"/>
</dbReference>
<feature type="compositionally biased region" description="Low complexity" evidence="6">
    <location>
        <begin position="158"/>
        <end position="174"/>
    </location>
</feature>
<keyword evidence="5" id="KW-0539">Nucleus</keyword>
<dbReference type="GO" id="GO:0005634">
    <property type="term" value="C:nucleus"/>
    <property type="evidence" value="ECO:0007669"/>
    <property type="project" value="UniProtKB-SubCell"/>
</dbReference>
<proteinExistence type="predicted"/>
<keyword evidence="3" id="KW-0238">DNA-binding</keyword>
<accession>W4KDE9</accession>
<dbReference type="RefSeq" id="XP_009545400.1">
    <property type="nucleotide sequence ID" value="XM_009547105.1"/>
</dbReference>
<feature type="region of interest" description="Disordered" evidence="6">
    <location>
        <begin position="341"/>
        <end position="380"/>
    </location>
</feature>
<evidence type="ECO:0000256" key="5">
    <source>
        <dbReference type="ARBA" id="ARBA00023242"/>
    </source>
</evidence>
<feature type="compositionally biased region" description="Low complexity" evidence="6">
    <location>
        <begin position="270"/>
        <end position="281"/>
    </location>
</feature>
<evidence type="ECO:0000313" key="8">
    <source>
        <dbReference type="EMBL" id="ETW83116.1"/>
    </source>
</evidence>
<dbReference type="GO" id="GO:0046983">
    <property type="term" value="F:protein dimerization activity"/>
    <property type="evidence" value="ECO:0007669"/>
    <property type="project" value="InterPro"/>
</dbReference>
<comment type="subcellular location">
    <subcellularLocation>
        <location evidence="1">Nucleus</location>
    </subcellularLocation>
</comment>
<dbReference type="PANTHER" id="PTHR15741:SF27">
    <property type="entry name" value="TRANSCRIPTION FACTOR AP-4"/>
    <property type="match status" value="1"/>
</dbReference>
<evidence type="ECO:0000313" key="9">
    <source>
        <dbReference type="Proteomes" id="UP000030671"/>
    </source>
</evidence>
<dbReference type="Proteomes" id="UP000030671">
    <property type="component" value="Unassembled WGS sequence"/>
</dbReference>
<dbReference type="STRING" id="747525.W4KDE9"/>
<feature type="compositionally biased region" description="Basic and acidic residues" evidence="6">
    <location>
        <begin position="351"/>
        <end position="362"/>
    </location>
</feature>
<feature type="compositionally biased region" description="Low complexity" evidence="6">
    <location>
        <begin position="197"/>
        <end position="215"/>
    </location>
</feature>
<dbReference type="PROSITE" id="PS50888">
    <property type="entry name" value="BHLH"/>
    <property type="match status" value="1"/>
</dbReference>
<keyword evidence="2" id="KW-0805">Transcription regulation</keyword>
<dbReference type="eggNOG" id="ENOG502S7SS">
    <property type="taxonomic scope" value="Eukaryota"/>
</dbReference>
<dbReference type="GeneID" id="20676077"/>
<evidence type="ECO:0000256" key="6">
    <source>
        <dbReference type="SAM" id="MobiDB-lite"/>
    </source>
</evidence>
<protein>
    <recommendedName>
        <fullName evidence="7">BHLH domain-containing protein</fullName>
    </recommendedName>
</protein>
<evidence type="ECO:0000256" key="2">
    <source>
        <dbReference type="ARBA" id="ARBA00023015"/>
    </source>
</evidence>
<feature type="compositionally biased region" description="Low complexity" evidence="6">
    <location>
        <begin position="95"/>
        <end position="108"/>
    </location>
</feature>
<evidence type="ECO:0000256" key="4">
    <source>
        <dbReference type="ARBA" id="ARBA00023163"/>
    </source>
</evidence>
<sequence>MSLLSPSESHAFQSFLSSIDYDYTVADTLFTASEWSVLADDIPVPHASPGKEALAKATKDLMSLQQPVVSVPQSWSPSTCQNLPPILKSSANRPPQSFFTTNPSSSSSQRHHPANPFYYLHQPHSSNARGESSTHIAPHTTVTPSVSIKDSTPPPPSTSSSSSVTYASSSSTHPSVKRGFSDDSTSSATTRKRRRASTASSSHTPPTPRDSTSSSAGPSGKTTLLTPSQKKANHIQSEQKRRANIRRGYEALCETIPALREAIRAEEEATAAAATGSTGHASGRRRKSRARAAEDGEKIDGRAGPKSENIVLQKTIDYLQDLLADRQGLLARLQRARGALPHGHPALMPPHTDEIPLWEREWTGGQNADDDEGDGSDDEE</sequence>
<keyword evidence="4" id="KW-0804">Transcription</keyword>
<gene>
    <name evidence="8" type="ORF">HETIRDRAFT_450789</name>
</gene>
<dbReference type="InterPro" id="IPR052207">
    <property type="entry name" value="Max-like/E-box_TFs"/>
</dbReference>
<name>W4KDE9_HETIT</name>
<dbReference type="AlphaFoldDB" id="W4KDE9"/>
<dbReference type="InterPro" id="IPR036638">
    <property type="entry name" value="HLH_DNA-bd_sf"/>
</dbReference>
<dbReference type="Gene3D" id="4.10.280.10">
    <property type="entry name" value="Helix-loop-helix DNA-binding domain"/>
    <property type="match status" value="1"/>
</dbReference>
<feature type="domain" description="BHLH" evidence="7">
    <location>
        <begin position="229"/>
        <end position="322"/>
    </location>
</feature>